<dbReference type="KEGG" id="ncc:104948219"/>
<organism evidence="5 6">
    <name type="scientific">Notothenia coriiceps</name>
    <name type="common">black rockcod</name>
    <dbReference type="NCBI Taxonomy" id="8208"/>
    <lineage>
        <taxon>Eukaryota</taxon>
        <taxon>Metazoa</taxon>
        <taxon>Chordata</taxon>
        <taxon>Craniata</taxon>
        <taxon>Vertebrata</taxon>
        <taxon>Euteleostomi</taxon>
        <taxon>Actinopterygii</taxon>
        <taxon>Neopterygii</taxon>
        <taxon>Teleostei</taxon>
        <taxon>Neoteleostei</taxon>
        <taxon>Acanthomorphata</taxon>
        <taxon>Eupercaria</taxon>
        <taxon>Perciformes</taxon>
        <taxon>Notothenioidei</taxon>
        <taxon>Nototheniidae</taxon>
        <taxon>Notothenia</taxon>
    </lineage>
</organism>
<feature type="repeat" description="ANK" evidence="3">
    <location>
        <begin position="18"/>
        <end position="50"/>
    </location>
</feature>
<dbReference type="Pfam" id="PF12796">
    <property type="entry name" value="Ank_2"/>
    <property type="match status" value="1"/>
</dbReference>
<dbReference type="RefSeq" id="XP_010772692.1">
    <property type="nucleotide sequence ID" value="XM_010774390.1"/>
</dbReference>
<keyword evidence="1" id="KW-0677">Repeat</keyword>
<dbReference type="InterPro" id="IPR036770">
    <property type="entry name" value="Ankyrin_rpt-contain_sf"/>
</dbReference>
<dbReference type="AlphaFoldDB" id="A0A6I9N849"/>
<evidence type="ECO:0000313" key="5">
    <source>
        <dbReference type="Proteomes" id="UP000504611"/>
    </source>
</evidence>
<name>A0A6I9N849_9TELE</name>
<evidence type="ECO:0000256" key="2">
    <source>
        <dbReference type="ARBA" id="ARBA00023043"/>
    </source>
</evidence>
<proteinExistence type="predicted"/>
<accession>A0A6I9N849</accession>
<reference evidence="6" key="1">
    <citation type="submission" date="2025-08" db="UniProtKB">
        <authorList>
            <consortium name="RefSeq"/>
        </authorList>
    </citation>
    <scope>IDENTIFICATION</scope>
    <source>
        <tissue evidence="6">Muscle</tissue>
    </source>
</reference>
<evidence type="ECO:0000256" key="3">
    <source>
        <dbReference type="PROSITE-ProRule" id="PRU00023"/>
    </source>
</evidence>
<dbReference type="Proteomes" id="UP000504611">
    <property type="component" value="Unplaced"/>
</dbReference>
<protein>
    <submittedName>
        <fullName evidence="6">Serine/threonine-protein phosphatase 6 regulatory ankyrin repeat subunit C-like</fullName>
    </submittedName>
</protein>
<dbReference type="PROSITE" id="PS50297">
    <property type="entry name" value="ANK_REP_REGION"/>
    <property type="match status" value="1"/>
</dbReference>
<dbReference type="PANTHER" id="PTHR24171">
    <property type="entry name" value="ANKYRIN REPEAT DOMAIN-CONTAINING PROTEIN 39-RELATED"/>
    <property type="match status" value="1"/>
</dbReference>
<dbReference type="Gene3D" id="1.25.40.20">
    <property type="entry name" value="Ankyrin repeat-containing domain"/>
    <property type="match status" value="1"/>
</dbReference>
<keyword evidence="5" id="KW-1185">Reference proteome</keyword>
<dbReference type="OrthoDB" id="542841at2759"/>
<sequence length="77" mass="8145">MMIDYGEEGDLTNVADKFGQTPLMLAVLGGHTDCVHFLLEKGALPDAKDKRGSTALHRGVGTSSSSPSSSFTFKNSN</sequence>
<evidence type="ECO:0000313" key="6">
    <source>
        <dbReference type="RefSeq" id="XP_010772692.1"/>
    </source>
</evidence>
<dbReference type="SMART" id="SM00248">
    <property type="entry name" value="ANK"/>
    <property type="match status" value="1"/>
</dbReference>
<gene>
    <name evidence="6" type="primary">LOC104948219</name>
</gene>
<dbReference type="GeneID" id="104948219"/>
<keyword evidence="2 3" id="KW-0040">ANK repeat</keyword>
<feature type="region of interest" description="Disordered" evidence="4">
    <location>
        <begin position="47"/>
        <end position="77"/>
    </location>
</feature>
<dbReference type="PROSITE" id="PS50088">
    <property type="entry name" value="ANK_REPEAT"/>
    <property type="match status" value="1"/>
</dbReference>
<dbReference type="SUPFAM" id="SSF48403">
    <property type="entry name" value="Ankyrin repeat"/>
    <property type="match status" value="1"/>
</dbReference>
<dbReference type="InterPro" id="IPR002110">
    <property type="entry name" value="Ankyrin_rpt"/>
</dbReference>
<evidence type="ECO:0000256" key="1">
    <source>
        <dbReference type="ARBA" id="ARBA00022737"/>
    </source>
</evidence>
<evidence type="ECO:0000256" key="4">
    <source>
        <dbReference type="SAM" id="MobiDB-lite"/>
    </source>
</evidence>